<feature type="signal peptide" evidence="2">
    <location>
        <begin position="1"/>
        <end position="22"/>
    </location>
</feature>
<proteinExistence type="predicted"/>
<name>A0A1I1US46_PSEOC</name>
<gene>
    <name evidence="3" type="ORF">SAMN05216372_103557</name>
</gene>
<evidence type="ECO:0000256" key="1">
    <source>
        <dbReference type="SAM" id="MobiDB-lite"/>
    </source>
</evidence>
<dbReference type="EMBL" id="FOMO01000003">
    <property type="protein sequence ID" value="SFD73607.1"/>
    <property type="molecule type" value="Genomic_DNA"/>
</dbReference>
<organism evidence="3 4">
    <name type="scientific">Pseudomonas straminea</name>
    <dbReference type="NCBI Taxonomy" id="47882"/>
    <lineage>
        <taxon>Bacteria</taxon>
        <taxon>Pseudomonadati</taxon>
        <taxon>Pseudomonadota</taxon>
        <taxon>Gammaproteobacteria</taxon>
        <taxon>Pseudomonadales</taxon>
        <taxon>Pseudomonadaceae</taxon>
        <taxon>Phytopseudomonas</taxon>
    </lineage>
</organism>
<keyword evidence="2" id="KW-0732">Signal</keyword>
<dbReference type="PROSITE" id="PS51257">
    <property type="entry name" value="PROKAR_LIPOPROTEIN"/>
    <property type="match status" value="1"/>
</dbReference>
<evidence type="ECO:0000256" key="2">
    <source>
        <dbReference type="SAM" id="SignalP"/>
    </source>
</evidence>
<dbReference type="Proteomes" id="UP000243950">
    <property type="component" value="Unassembled WGS sequence"/>
</dbReference>
<feature type="region of interest" description="Disordered" evidence="1">
    <location>
        <begin position="96"/>
        <end position="117"/>
    </location>
</feature>
<dbReference type="RefSeq" id="WP_093503492.1">
    <property type="nucleotide sequence ID" value="NZ_BSSG01000004.1"/>
</dbReference>
<feature type="chain" id="PRO_5017431841" description="YXWGXW repeat-containing protein" evidence="2">
    <location>
        <begin position="23"/>
        <end position="117"/>
    </location>
</feature>
<evidence type="ECO:0000313" key="3">
    <source>
        <dbReference type="EMBL" id="SFD73607.1"/>
    </source>
</evidence>
<keyword evidence="4" id="KW-1185">Reference proteome</keyword>
<feature type="compositionally biased region" description="Low complexity" evidence="1">
    <location>
        <begin position="21"/>
        <end position="42"/>
    </location>
</feature>
<feature type="region of interest" description="Disordered" evidence="1">
    <location>
        <begin position="21"/>
        <end position="58"/>
    </location>
</feature>
<evidence type="ECO:0000313" key="4">
    <source>
        <dbReference type="Proteomes" id="UP000243950"/>
    </source>
</evidence>
<evidence type="ECO:0008006" key="5">
    <source>
        <dbReference type="Google" id="ProtNLM"/>
    </source>
</evidence>
<reference evidence="4" key="1">
    <citation type="submission" date="2016-10" db="EMBL/GenBank/DDBJ databases">
        <authorList>
            <person name="Varghese N."/>
            <person name="Submissions S."/>
        </authorList>
    </citation>
    <scope>NUCLEOTIDE SEQUENCE [LARGE SCALE GENOMIC DNA]</scope>
    <source>
        <strain evidence="4">JCM 2783</strain>
    </source>
</reference>
<sequence length="117" mass="12654">MNRLISAAVAATLLSLAGCTLHSPAPGTSTGGPSAPTTGSPPVAKSHPRFAPPPGVSSHWNNALGVYEIDSERNTYYRERTFYRWQDGWSWAGTLQGPWEPVDSTGVPPQLYRHHAQ</sequence>
<accession>A0A1I1US46</accession>
<dbReference type="AlphaFoldDB" id="A0A1I1US46"/>
<protein>
    <recommendedName>
        <fullName evidence="5">YXWGXW repeat-containing protein</fullName>
    </recommendedName>
</protein>